<feature type="region of interest" description="Disordered" evidence="2">
    <location>
        <begin position="328"/>
        <end position="350"/>
    </location>
</feature>
<comment type="caution">
    <text evidence="4">The sequence shown here is derived from an EMBL/GenBank/DDBJ whole genome shotgun (WGS) entry which is preliminary data.</text>
</comment>
<dbReference type="Gene3D" id="3.30.70.1230">
    <property type="entry name" value="Nucleotide cyclase"/>
    <property type="match status" value="1"/>
</dbReference>
<dbReference type="RefSeq" id="WP_343052243.1">
    <property type="nucleotide sequence ID" value="NZ_JACCBG010000001.1"/>
</dbReference>
<dbReference type="GO" id="GO:0006171">
    <property type="term" value="P:cAMP biosynthetic process"/>
    <property type="evidence" value="ECO:0007669"/>
    <property type="project" value="TreeGrafter"/>
</dbReference>
<dbReference type="PROSITE" id="PS50125">
    <property type="entry name" value="GUANYLATE_CYCLASE_2"/>
    <property type="match status" value="1"/>
</dbReference>
<feature type="compositionally biased region" description="Acidic residues" evidence="2">
    <location>
        <begin position="333"/>
        <end position="343"/>
    </location>
</feature>
<organism evidence="4 5">
    <name type="scientific">Nocardioides panaciterrulae</name>
    <dbReference type="NCBI Taxonomy" id="661492"/>
    <lineage>
        <taxon>Bacteria</taxon>
        <taxon>Bacillati</taxon>
        <taxon>Actinomycetota</taxon>
        <taxon>Actinomycetes</taxon>
        <taxon>Propionibacteriales</taxon>
        <taxon>Nocardioidaceae</taxon>
        <taxon>Nocardioides</taxon>
    </lineage>
</organism>
<evidence type="ECO:0000259" key="3">
    <source>
        <dbReference type="PROSITE" id="PS50125"/>
    </source>
</evidence>
<dbReference type="SMART" id="SM00044">
    <property type="entry name" value="CYCc"/>
    <property type="match status" value="1"/>
</dbReference>
<dbReference type="InterPro" id="IPR029787">
    <property type="entry name" value="Nucleotide_cyclase"/>
</dbReference>
<dbReference type="Proteomes" id="UP000535511">
    <property type="component" value="Unassembled WGS sequence"/>
</dbReference>
<evidence type="ECO:0000256" key="1">
    <source>
        <dbReference type="ARBA" id="ARBA00005381"/>
    </source>
</evidence>
<reference evidence="4 5" key="1">
    <citation type="submission" date="2020-07" db="EMBL/GenBank/DDBJ databases">
        <title>Sequencing the genomes of 1000 actinobacteria strains.</title>
        <authorList>
            <person name="Klenk H.-P."/>
        </authorList>
    </citation>
    <scope>NUCLEOTIDE SEQUENCE [LARGE SCALE GENOMIC DNA]</scope>
    <source>
        <strain evidence="4 5">DSM 21350</strain>
    </source>
</reference>
<dbReference type="InterPro" id="IPR050697">
    <property type="entry name" value="Adenylyl/Guanylyl_Cyclase_3/4"/>
</dbReference>
<dbReference type="PANTHER" id="PTHR43081">
    <property type="entry name" value="ADENYLATE CYCLASE, TERMINAL-DIFFERENTIATION SPECIFIC-RELATED"/>
    <property type="match status" value="1"/>
</dbReference>
<dbReference type="EMBL" id="JACCBG010000001">
    <property type="protein sequence ID" value="NYD43847.1"/>
    <property type="molecule type" value="Genomic_DNA"/>
</dbReference>
<evidence type="ECO:0000313" key="4">
    <source>
        <dbReference type="EMBL" id="NYD43847.1"/>
    </source>
</evidence>
<dbReference type="GO" id="GO:0004016">
    <property type="term" value="F:adenylate cyclase activity"/>
    <property type="evidence" value="ECO:0007669"/>
    <property type="project" value="UniProtKB-EC"/>
</dbReference>
<dbReference type="CDD" id="cd07302">
    <property type="entry name" value="CHD"/>
    <property type="match status" value="1"/>
</dbReference>
<dbReference type="AlphaFoldDB" id="A0A7Y9EA79"/>
<dbReference type="EC" id="4.6.1.1" evidence="4"/>
<dbReference type="SUPFAM" id="SSF55073">
    <property type="entry name" value="Nucleotide cyclase"/>
    <property type="match status" value="1"/>
</dbReference>
<dbReference type="GO" id="GO:0035556">
    <property type="term" value="P:intracellular signal transduction"/>
    <property type="evidence" value="ECO:0007669"/>
    <property type="project" value="InterPro"/>
</dbReference>
<dbReference type="InterPro" id="IPR001054">
    <property type="entry name" value="A/G_cyclase"/>
</dbReference>
<keyword evidence="4" id="KW-0456">Lyase</keyword>
<dbReference type="Pfam" id="PF00211">
    <property type="entry name" value="Guanylate_cyc"/>
    <property type="match status" value="1"/>
</dbReference>
<comment type="similarity">
    <text evidence="1">Belongs to the adenylyl cyclase class-3 family.</text>
</comment>
<feature type="compositionally biased region" description="Basic and acidic residues" evidence="2">
    <location>
        <begin position="1"/>
        <end position="12"/>
    </location>
</feature>
<feature type="region of interest" description="Disordered" evidence="2">
    <location>
        <begin position="1"/>
        <end position="32"/>
    </location>
</feature>
<accession>A0A7Y9EA79</accession>
<feature type="domain" description="Guanylate cyclase" evidence="3">
    <location>
        <begin position="198"/>
        <end position="308"/>
    </location>
</feature>
<evidence type="ECO:0000256" key="2">
    <source>
        <dbReference type="SAM" id="MobiDB-lite"/>
    </source>
</evidence>
<keyword evidence="5" id="KW-1185">Reference proteome</keyword>
<dbReference type="PANTHER" id="PTHR43081:SF19">
    <property type="entry name" value="PH-SENSITIVE ADENYLATE CYCLASE RV1264"/>
    <property type="match status" value="1"/>
</dbReference>
<evidence type="ECO:0000313" key="5">
    <source>
        <dbReference type="Proteomes" id="UP000535511"/>
    </source>
</evidence>
<sequence length="371" mass="39772">MNPRAAEGDGRFGDVPSDVYGRGASDGPGGADQPVELPDLADALVVVEDFLLGDQPSLTRLQVAERAGVSLAVAEQMWRLLGFPNQDDDSVAFTPADVEALRLAQDLTELGILGPDSQAALVRTWGRSFARLAEWQTSLLADVAVEGPDPQQRLTELAGSVLPRVEKLQSYVWRRHLASATSRMLTVDSTGSSVTQQAVCFVDIVGYTSQSKNLTERELVDWLEPFEDAATGLVVDHGGRIIKTIGDEVLFVADDAAAAADVALAMTARGADPEDRLPQVRAGLAYGEVVSRLGDVFGPTVNVAARLTSVARPGTVLVDRGAYEALSGRVGDDESAGPDDEGADSAYSFRRTRRTPVKGYSRLQPWVLRRR</sequence>
<gene>
    <name evidence="4" type="ORF">BJZ21_003930</name>
</gene>
<protein>
    <submittedName>
        <fullName evidence="4">Adenylate cyclase</fullName>
        <ecNumber evidence="4">4.6.1.1</ecNumber>
    </submittedName>
</protein>
<name>A0A7Y9EA79_9ACTN</name>
<proteinExistence type="inferred from homology"/>